<reference evidence="1" key="1">
    <citation type="submission" date="2018-01" db="EMBL/GenBank/DDBJ databases">
        <authorList>
            <person name="Krukenberg V."/>
        </authorList>
    </citation>
    <scope>NUCLEOTIDE SEQUENCE</scope>
    <source>
        <strain evidence="1">E20ANME2</strain>
    </source>
</reference>
<sequence length="173" mass="18937">MIDTTKNTRMYTTFGIKSATPLKTGVAAKLISKAKRPLLIVGAGILEDELLKRALSMSVLGIPIAATGDSLKGFVEAEVDASYVNLHSIAQFMADPDWPGLDGCGSYDLAIFLGHKKYYVNQVLSGFKNFIPIKTMAIDRHYIQNANMSFGNLSVKDHLQALDELIESIEVKE</sequence>
<proteinExistence type="predicted"/>
<evidence type="ECO:0000313" key="1">
    <source>
        <dbReference type="EMBL" id="PXF61899.1"/>
    </source>
</evidence>
<name>A0AC61L6E2_9EURY</name>
<protein>
    <submittedName>
        <fullName evidence="1">CO dehydrogenase/acetyl-CoA synthase complex subunit epsilon</fullName>
    </submittedName>
</protein>
<organism evidence="1 2">
    <name type="scientific">Candidatus Methanogaster sp</name>
    <dbReference type="NCBI Taxonomy" id="3386292"/>
    <lineage>
        <taxon>Archaea</taxon>
        <taxon>Methanobacteriati</taxon>
        <taxon>Methanobacteriota</taxon>
        <taxon>Stenosarchaea group</taxon>
        <taxon>Methanomicrobia</taxon>
        <taxon>Methanosarcinales</taxon>
        <taxon>ANME-2 cluster</taxon>
        <taxon>Candidatus Methanogasteraceae</taxon>
        <taxon>Candidatus Methanogaster</taxon>
    </lineage>
</organism>
<evidence type="ECO:0000313" key="2">
    <source>
        <dbReference type="Proteomes" id="UP000248329"/>
    </source>
</evidence>
<dbReference type="Proteomes" id="UP000248329">
    <property type="component" value="Unassembled WGS sequence"/>
</dbReference>
<accession>A0AC61L6E2</accession>
<comment type="caution">
    <text evidence="1">The sequence shown here is derived from an EMBL/GenBank/DDBJ whole genome shotgun (WGS) entry which is preliminary data.</text>
</comment>
<dbReference type="EMBL" id="PQXF01000002">
    <property type="protein sequence ID" value="PXF61899.1"/>
    <property type="molecule type" value="Genomic_DNA"/>
</dbReference>
<gene>
    <name evidence="1" type="primary">cdhB</name>
    <name evidence="1" type="ORF">C4B59_01330</name>
</gene>